<dbReference type="PANTHER" id="PTHR30086">
    <property type="entry name" value="ARGININE EXPORTER PROTEIN ARGO"/>
    <property type="match status" value="1"/>
</dbReference>
<dbReference type="GO" id="GO:0005886">
    <property type="term" value="C:plasma membrane"/>
    <property type="evidence" value="ECO:0007669"/>
    <property type="project" value="UniProtKB-SubCell"/>
</dbReference>
<comment type="caution">
    <text evidence="7">The sequence shown here is derived from an EMBL/GenBank/DDBJ whole genome shotgun (WGS) entry which is preliminary data.</text>
</comment>
<keyword evidence="3 6" id="KW-0812">Transmembrane</keyword>
<dbReference type="Pfam" id="PF01810">
    <property type="entry name" value="LysE"/>
    <property type="match status" value="1"/>
</dbReference>
<organism evidence="7 8">
    <name type="scientific">Rubricella aquisinus</name>
    <dbReference type="NCBI Taxonomy" id="2028108"/>
    <lineage>
        <taxon>Bacteria</taxon>
        <taxon>Pseudomonadati</taxon>
        <taxon>Pseudomonadota</taxon>
        <taxon>Alphaproteobacteria</taxon>
        <taxon>Rhodobacterales</taxon>
        <taxon>Paracoccaceae</taxon>
        <taxon>Rubricella</taxon>
    </lineage>
</organism>
<feature type="transmembrane region" description="Helical" evidence="6">
    <location>
        <begin position="74"/>
        <end position="91"/>
    </location>
</feature>
<dbReference type="InterPro" id="IPR001123">
    <property type="entry name" value="LeuE-type"/>
</dbReference>
<keyword evidence="8" id="KW-1185">Reference proteome</keyword>
<dbReference type="RefSeq" id="WP_184008100.1">
    <property type="nucleotide sequence ID" value="NZ_JACIJS010000001.1"/>
</dbReference>
<dbReference type="GO" id="GO:0033228">
    <property type="term" value="P:cysteine export across plasma membrane"/>
    <property type="evidence" value="ECO:0007669"/>
    <property type="project" value="TreeGrafter"/>
</dbReference>
<sequence length="202" mass="21310">MTPEALIALFALALGTVWTPGPNNALLASSGARYGFRATIPHALGVAIGFPVMVFATALGLGEVFRAVPLIGEVLRWIGAALLIWLAWKVFNAPAPGTQKGKGRPWRFIEAAAFQWINPKAWIMAISVISVFVTGTAPLLEAALCAGAYLLAGLSSAHGWAGFGAALQRFLSTPIRLRAFNGVMAALILMTVYGLMFADLTA</sequence>
<gene>
    <name evidence="7" type="ORF">FHS89_000489</name>
</gene>
<keyword evidence="4 6" id="KW-1133">Transmembrane helix</keyword>
<dbReference type="GO" id="GO:0015171">
    <property type="term" value="F:amino acid transmembrane transporter activity"/>
    <property type="evidence" value="ECO:0007669"/>
    <property type="project" value="TreeGrafter"/>
</dbReference>
<dbReference type="Proteomes" id="UP000553766">
    <property type="component" value="Unassembled WGS sequence"/>
</dbReference>
<evidence type="ECO:0000256" key="2">
    <source>
        <dbReference type="ARBA" id="ARBA00022475"/>
    </source>
</evidence>
<dbReference type="EMBL" id="JACIJS010000001">
    <property type="protein sequence ID" value="MBB5514491.1"/>
    <property type="molecule type" value="Genomic_DNA"/>
</dbReference>
<evidence type="ECO:0000313" key="7">
    <source>
        <dbReference type="EMBL" id="MBB5514491.1"/>
    </source>
</evidence>
<keyword evidence="2" id="KW-1003">Cell membrane</keyword>
<protein>
    <submittedName>
        <fullName evidence="7">Threonine/homoserine/homoserine lactone efflux protein</fullName>
    </submittedName>
</protein>
<feature type="transmembrane region" description="Helical" evidence="6">
    <location>
        <begin position="179"/>
        <end position="198"/>
    </location>
</feature>
<evidence type="ECO:0000256" key="6">
    <source>
        <dbReference type="SAM" id="Phobius"/>
    </source>
</evidence>
<dbReference type="PANTHER" id="PTHR30086:SF20">
    <property type="entry name" value="ARGININE EXPORTER PROTEIN ARGO-RELATED"/>
    <property type="match status" value="1"/>
</dbReference>
<feature type="transmembrane region" description="Helical" evidence="6">
    <location>
        <begin position="43"/>
        <end position="62"/>
    </location>
</feature>
<name>A0A840WJ04_9RHOB</name>
<evidence type="ECO:0000256" key="5">
    <source>
        <dbReference type="ARBA" id="ARBA00023136"/>
    </source>
</evidence>
<feature type="transmembrane region" description="Helical" evidence="6">
    <location>
        <begin position="147"/>
        <end position="167"/>
    </location>
</feature>
<reference evidence="7 8" key="1">
    <citation type="submission" date="2020-08" db="EMBL/GenBank/DDBJ databases">
        <title>Genomic Encyclopedia of Type Strains, Phase IV (KMG-IV): sequencing the most valuable type-strain genomes for metagenomic binning, comparative biology and taxonomic classification.</title>
        <authorList>
            <person name="Goeker M."/>
        </authorList>
    </citation>
    <scope>NUCLEOTIDE SEQUENCE [LARGE SCALE GENOMIC DNA]</scope>
    <source>
        <strain evidence="7 8">DSM 103377</strain>
    </source>
</reference>
<comment type="subcellular location">
    <subcellularLocation>
        <location evidence="1">Cell membrane</location>
        <topology evidence="1">Multi-pass membrane protein</topology>
    </subcellularLocation>
</comment>
<evidence type="ECO:0000256" key="4">
    <source>
        <dbReference type="ARBA" id="ARBA00022989"/>
    </source>
</evidence>
<dbReference type="AlphaFoldDB" id="A0A840WJ04"/>
<keyword evidence="5 6" id="KW-0472">Membrane</keyword>
<evidence type="ECO:0000256" key="3">
    <source>
        <dbReference type="ARBA" id="ARBA00022692"/>
    </source>
</evidence>
<evidence type="ECO:0000313" key="8">
    <source>
        <dbReference type="Proteomes" id="UP000553766"/>
    </source>
</evidence>
<evidence type="ECO:0000256" key="1">
    <source>
        <dbReference type="ARBA" id="ARBA00004651"/>
    </source>
</evidence>
<feature type="transmembrane region" description="Helical" evidence="6">
    <location>
        <begin position="121"/>
        <end position="140"/>
    </location>
</feature>
<accession>A0A840WJ04</accession>
<proteinExistence type="predicted"/>